<dbReference type="SUPFAM" id="SSF53649">
    <property type="entry name" value="Alkaline phosphatase-like"/>
    <property type="match status" value="1"/>
</dbReference>
<dbReference type="InterPro" id="IPR012549">
    <property type="entry name" value="EptA-like_N"/>
</dbReference>
<protein>
    <submittedName>
        <fullName evidence="10">Phosphoethanolamine transferase</fullName>
    </submittedName>
</protein>
<evidence type="ECO:0000259" key="8">
    <source>
        <dbReference type="Pfam" id="PF00884"/>
    </source>
</evidence>
<keyword evidence="4 10" id="KW-0808">Transferase</keyword>
<dbReference type="GO" id="GO:0009244">
    <property type="term" value="P:lipopolysaccharide core region biosynthetic process"/>
    <property type="evidence" value="ECO:0007669"/>
    <property type="project" value="TreeGrafter"/>
</dbReference>
<evidence type="ECO:0000256" key="3">
    <source>
        <dbReference type="ARBA" id="ARBA00022519"/>
    </source>
</evidence>
<dbReference type="InterPro" id="IPR000917">
    <property type="entry name" value="Sulfatase_N"/>
</dbReference>
<dbReference type="CDD" id="cd16017">
    <property type="entry name" value="LptA"/>
    <property type="match status" value="1"/>
</dbReference>
<keyword evidence="6" id="KW-1133">Transmembrane helix</keyword>
<dbReference type="NCBIfam" id="NF028537">
    <property type="entry name" value="P_eth_NH2_trans"/>
    <property type="match status" value="1"/>
</dbReference>
<dbReference type="GO" id="GO:0016776">
    <property type="term" value="F:phosphotransferase activity, phosphate group as acceptor"/>
    <property type="evidence" value="ECO:0007669"/>
    <property type="project" value="TreeGrafter"/>
</dbReference>
<evidence type="ECO:0000313" key="11">
    <source>
        <dbReference type="Proteomes" id="UP000239406"/>
    </source>
</evidence>
<evidence type="ECO:0000256" key="6">
    <source>
        <dbReference type="ARBA" id="ARBA00022989"/>
    </source>
</evidence>
<organism evidence="10 11">
    <name type="scientific">Caldimonas thermodepolymerans</name>
    <dbReference type="NCBI Taxonomy" id="215580"/>
    <lineage>
        <taxon>Bacteria</taxon>
        <taxon>Pseudomonadati</taxon>
        <taxon>Pseudomonadota</taxon>
        <taxon>Betaproteobacteria</taxon>
        <taxon>Burkholderiales</taxon>
        <taxon>Sphaerotilaceae</taxon>
        <taxon>Caldimonas</taxon>
    </lineage>
</organism>
<dbReference type="Pfam" id="PF00884">
    <property type="entry name" value="Sulfatase"/>
    <property type="match status" value="1"/>
</dbReference>
<keyword evidence="11" id="KW-1185">Reference proteome</keyword>
<comment type="caution">
    <text evidence="10">The sequence shown here is derived from an EMBL/GenBank/DDBJ whole genome shotgun (WGS) entry which is preliminary data.</text>
</comment>
<evidence type="ECO:0000256" key="4">
    <source>
        <dbReference type="ARBA" id="ARBA00022679"/>
    </source>
</evidence>
<dbReference type="Gene3D" id="3.40.720.10">
    <property type="entry name" value="Alkaline Phosphatase, subunit A"/>
    <property type="match status" value="1"/>
</dbReference>
<feature type="domain" description="Phosphoethanolamine transferase N-terminal" evidence="9">
    <location>
        <begin position="77"/>
        <end position="222"/>
    </location>
</feature>
<keyword evidence="2" id="KW-1003">Cell membrane</keyword>
<dbReference type="GO" id="GO:0005886">
    <property type="term" value="C:plasma membrane"/>
    <property type="evidence" value="ECO:0007669"/>
    <property type="project" value="UniProtKB-SubCell"/>
</dbReference>
<feature type="domain" description="Sulfatase N-terminal" evidence="8">
    <location>
        <begin position="250"/>
        <end position="543"/>
    </location>
</feature>
<sequence length="567" mass="62808">MSWLLQGRASKADWNSRNPPATAPTAWSVERLVLVVVALLVIFGNLPFWHATLAGRSFAEASTWKFTVAAALAIAWLHVVPLLLLGTRRTVRPLLVLLVVVTAVAQHMMRQYGVVLDPPMLRNTLRTDVAEASELISPWLLANVAVALVVAALIWRVPLRERPWRQALGARAMALLGVSAVGVAALLLGFQDFSSTMRNQKELRYRISPGNVVYSTARVLVEDLREATRTPEPLAPARLADPAPDQKPRLLVLIVGETARAMNFSLNGYERETNPELAKRPVINFPQTEACGTSTEVSLPCMFSSLGRAGYSKARARASESLVQLLARVGMRVVWLDNQSGCKRVCTGVEYRRFSDERIVSPLCEGSRCLDGLLVEELGKLIQVAEGAPPRDTVVVLHQLGNHGPAYAKRYPREFARFQPECTKVELRDCSRDEIVNAYDNAILYTDHLIASVIDMLAAQEARYDVGMIYVSDHGESLGEKGLYLHGMPYAIAPREQLAVPMIWWLGGSGVRGWQGLDEACLRRRASQPASHDHLFHSMLGLLRVETTRYVADRDLVSPCRQERSAL</sequence>
<evidence type="ECO:0000313" key="10">
    <source>
        <dbReference type="EMBL" id="PPE68871.1"/>
    </source>
</evidence>
<proteinExistence type="predicted"/>
<accession>A0A2S5T1H0</accession>
<comment type="subcellular location">
    <subcellularLocation>
        <location evidence="1">Cell inner membrane</location>
        <topology evidence="1">Multi-pass membrane protein</topology>
    </subcellularLocation>
</comment>
<dbReference type="InterPro" id="IPR017850">
    <property type="entry name" value="Alkaline_phosphatase_core_sf"/>
</dbReference>
<dbReference type="Pfam" id="PF08019">
    <property type="entry name" value="EptA_B_N"/>
    <property type="match status" value="1"/>
</dbReference>
<dbReference type="AlphaFoldDB" id="A0A2S5T1H0"/>
<dbReference type="InterPro" id="IPR058130">
    <property type="entry name" value="PEA_transf_C"/>
</dbReference>
<dbReference type="Proteomes" id="UP000239406">
    <property type="component" value="Unassembled WGS sequence"/>
</dbReference>
<keyword evidence="5" id="KW-0812">Transmembrane</keyword>
<dbReference type="PANTHER" id="PTHR30443:SF0">
    <property type="entry name" value="PHOSPHOETHANOLAMINE TRANSFERASE EPTA"/>
    <property type="match status" value="1"/>
</dbReference>
<dbReference type="InterPro" id="IPR040423">
    <property type="entry name" value="PEA_transferase"/>
</dbReference>
<name>A0A2S5T1H0_9BURK</name>
<gene>
    <name evidence="10" type="ORF">C1702_14845</name>
</gene>
<evidence type="ECO:0000256" key="5">
    <source>
        <dbReference type="ARBA" id="ARBA00022692"/>
    </source>
</evidence>
<keyword evidence="7" id="KW-0472">Membrane</keyword>
<evidence type="ECO:0000256" key="7">
    <source>
        <dbReference type="ARBA" id="ARBA00023136"/>
    </source>
</evidence>
<keyword evidence="3" id="KW-0997">Cell inner membrane</keyword>
<evidence type="ECO:0000256" key="1">
    <source>
        <dbReference type="ARBA" id="ARBA00004429"/>
    </source>
</evidence>
<evidence type="ECO:0000256" key="2">
    <source>
        <dbReference type="ARBA" id="ARBA00022475"/>
    </source>
</evidence>
<evidence type="ECO:0000259" key="9">
    <source>
        <dbReference type="Pfam" id="PF08019"/>
    </source>
</evidence>
<dbReference type="PANTHER" id="PTHR30443">
    <property type="entry name" value="INNER MEMBRANE PROTEIN"/>
    <property type="match status" value="1"/>
</dbReference>
<reference evidence="10 11" key="1">
    <citation type="submission" date="2018-02" db="EMBL/GenBank/DDBJ databases">
        <title>Reclassifiation of [Polyangium] brachysporum DSM 7029 as Guopingzhaonella breviflexa gen. nov., sp. nov., a member of the family Comamonadaceae.</title>
        <authorList>
            <person name="Tang B."/>
        </authorList>
    </citation>
    <scope>NUCLEOTIDE SEQUENCE [LARGE SCALE GENOMIC DNA]</scope>
    <source>
        <strain evidence="10 11">DSM 15344</strain>
    </source>
</reference>
<dbReference type="EMBL" id="PSNY01000018">
    <property type="protein sequence ID" value="PPE68871.1"/>
    <property type="molecule type" value="Genomic_DNA"/>
</dbReference>